<keyword evidence="3" id="KW-1185">Reference proteome</keyword>
<dbReference type="InterPro" id="IPR016181">
    <property type="entry name" value="Acyl_CoA_acyltransferase"/>
</dbReference>
<dbReference type="GO" id="GO:0016747">
    <property type="term" value="F:acyltransferase activity, transferring groups other than amino-acyl groups"/>
    <property type="evidence" value="ECO:0007669"/>
    <property type="project" value="InterPro"/>
</dbReference>
<protein>
    <recommendedName>
        <fullName evidence="1">N-acetyltransferase domain-containing protein</fullName>
    </recommendedName>
</protein>
<evidence type="ECO:0000313" key="2">
    <source>
        <dbReference type="EMBL" id="PXY02407.1"/>
    </source>
</evidence>
<dbReference type="Gene3D" id="3.40.630.30">
    <property type="match status" value="1"/>
</dbReference>
<dbReference type="InterPro" id="IPR000182">
    <property type="entry name" value="GNAT_dom"/>
</dbReference>
<dbReference type="Pfam" id="PF13673">
    <property type="entry name" value="Acetyltransf_10"/>
    <property type="match status" value="1"/>
</dbReference>
<dbReference type="EMBL" id="QFLI01000002">
    <property type="protein sequence ID" value="PXY02407.1"/>
    <property type="molecule type" value="Genomic_DNA"/>
</dbReference>
<dbReference type="OrthoDB" id="1096234at2"/>
<feature type="domain" description="N-acetyltransferase" evidence="1">
    <location>
        <begin position="107"/>
        <end position="243"/>
    </location>
</feature>
<reference evidence="2 3" key="1">
    <citation type="submission" date="2018-05" db="EMBL/GenBank/DDBJ databases">
        <title>Marinifilum breve JC075T sp. nov., a marine bacterium isolated from Yongle Blue Hole in the South China Sea.</title>
        <authorList>
            <person name="Fu T."/>
        </authorList>
    </citation>
    <scope>NUCLEOTIDE SEQUENCE [LARGE SCALE GENOMIC DNA]</scope>
    <source>
        <strain evidence="2 3">JC075</strain>
    </source>
</reference>
<dbReference type="Proteomes" id="UP000248079">
    <property type="component" value="Unassembled WGS sequence"/>
</dbReference>
<organism evidence="2 3">
    <name type="scientific">Marinifilum breve</name>
    <dbReference type="NCBI Taxonomy" id="2184082"/>
    <lineage>
        <taxon>Bacteria</taxon>
        <taxon>Pseudomonadati</taxon>
        <taxon>Bacteroidota</taxon>
        <taxon>Bacteroidia</taxon>
        <taxon>Marinilabiliales</taxon>
        <taxon>Marinifilaceae</taxon>
    </lineage>
</organism>
<name>A0A2V4A3E1_9BACT</name>
<evidence type="ECO:0000313" key="3">
    <source>
        <dbReference type="Proteomes" id="UP000248079"/>
    </source>
</evidence>
<dbReference type="SUPFAM" id="SSF55729">
    <property type="entry name" value="Acyl-CoA N-acyltransferases (Nat)"/>
    <property type="match status" value="1"/>
</dbReference>
<dbReference type="AlphaFoldDB" id="A0A2V4A3E1"/>
<dbReference type="PROSITE" id="PS51186">
    <property type="entry name" value="GNAT"/>
    <property type="match status" value="1"/>
</dbReference>
<evidence type="ECO:0000259" key="1">
    <source>
        <dbReference type="PROSITE" id="PS51186"/>
    </source>
</evidence>
<proteinExistence type="predicted"/>
<gene>
    <name evidence="2" type="ORF">DF185_07090</name>
</gene>
<dbReference type="PANTHER" id="PTHR42791:SF1">
    <property type="entry name" value="N-ACETYLTRANSFERASE DOMAIN-CONTAINING PROTEIN"/>
    <property type="match status" value="1"/>
</dbReference>
<dbReference type="RefSeq" id="WP_110360040.1">
    <property type="nucleotide sequence ID" value="NZ_QFLI01000002.1"/>
</dbReference>
<dbReference type="InterPro" id="IPR052523">
    <property type="entry name" value="Trichothecene_AcTrans"/>
</dbReference>
<comment type="caution">
    <text evidence="2">The sequence shown here is derived from an EMBL/GenBank/DDBJ whole genome shotgun (WGS) entry which is preliminary data.</text>
</comment>
<accession>A0A2V4A3E1</accession>
<dbReference type="PANTHER" id="PTHR42791">
    <property type="entry name" value="GNAT FAMILY ACETYLTRANSFERASE"/>
    <property type="match status" value="1"/>
</dbReference>
<sequence>MNEQIINNLYELWEQIGIMTNKIFKAEDYTSISMGDSDWPNRIFNFKSDSETVTKILHLSKEDKAPEIITIRKPNELSGNPNLEFVMVQKNMALDLNLVSKDISSNSNIKQVRTEKDSVNFAETASKSFGYKIDSQVIYKIVKNSENIRLFIFQENNESLGCGIVFFDSNNNAGLHMIGTLPKGRGKGIGKKMTEYLLIEAKENKSKFCVLHASKMGEPIYTKLGFQKYGEIETYRILKDRNN</sequence>